<sequence>MIQPAAPSVVSATVALAGSPADNGAGTPETGSFAELLATAPGTAPTAPAVASSGSVPALPLESDAELVGAQPILAAPLPLAGKILPGLLPGTLPESLPAAPTAPGEATPTAPDAATEAAQAVPTLLAALRALRLPQAEMPGAKPAAGLAADGASGEPGDATSEDGAPVLIASVTTTSLSLVAASPETMPETAPAATATPSGLSPLIEAQLLGRPLPLREALPGAAAAAATPAQPQDAALALRLDPAQTDPAQAAALTFEAPAARPATGLRLRPMLSAEGESPAAGLAEPALAPDTASLLGNPAPAPGVVPAAGGASGPVLSGAPQPRDFAALMDRLMTARDAAQTGLPQTVNIGLNHAEFGPISLSFQQDQNGLAVSVASPDPDFARAVQAAIPAPGSATSADGAGRDGSPSGQSTPGWAGTGLARGEASAQGGEAGQRQGRGARFDAAEQAPAANRSPARDAADPARPRGIFA</sequence>
<reference evidence="2 3" key="1">
    <citation type="submission" date="2020-08" db="EMBL/GenBank/DDBJ databases">
        <title>The genome sequence of type strain Novosphingobium piscinae KCTC 42194.</title>
        <authorList>
            <person name="Liu Y."/>
        </authorList>
    </citation>
    <scope>NUCLEOTIDE SEQUENCE [LARGE SCALE GENOMIC DNA]</scope>
    <source>
        <strain evidence="2 3">KCTC 42194</strain>
    </source>
</reference>
<proteinExistence type="predicted"/>
<name>A0A7X1G1W4_9SPHN</name>
<evidence type="ECO:0000313" key="3">
    <source>
        <dbReference type="Proteomes" id="UP000551327"/>
    </source>
</evidence>
<dbReference type="EMBL" id="JACLAX010000020">
    <property type="protein sequence ID" value="MBC2670487.1"/>
    <property type="molecule type" value="Genomic_DNA"/>
</dbReference>
<dbReference type="RefSeq" id="WP_185680346.1">
    <property type="nucleotide sequence ID" value="NZ_JACLAX010000020.1"/>
</dbReference>
<feature type="compositionally biased region" description="Low complexity" evidence="1">
    <location>
        <begin position="425"/>
        <end position="443"/>
    </location>
</feature>
<protein>
    <submittedName>
        <fullName evidence="2">Uncharacterized protein</fullName>
    </submittedName>
</protein>
<feature type="compositionally biased region" description="Low complexity" evidence="1">
    <location>
        <begin position="142"/>
        <end position="154"/>
    </location>
</feature>
<keyword evidence="3" id="KW-1185">Reference proteome</keyword>
<comment type="caution">
    <text evidence="2">The sequence shown here is derived from an EMBL/GenBank/DDBJ whole genome shotgun (WGS) entry which is preliminary data.</text>
</comment>
<accession>A0A7X1G1W4</accession>
<feature type="region of interest" description="Disordered" evidence="1">
    <location>
        <begin position="396"/>
        <end position="474"/>
    </location>
</feature>
<evidence type="ECO:0000256" key="1">
    <source>
        <dbReference type="SAM" id="MobiDB-lite"/>
    </source>
</evidence>
<feature type="region of interest" description="Disordered" evidence="1">
    <location>
        <begin position="142"/>
        <end position="164"/>
    </location>
</feature>
<evidence type="ECO:0000313" key="2">
    <source>
        <dbReference type="EMBL" id="MBC2670487.1"/>
    </source>
</evidence>
<gene>
    <name evidence="2" type="ORF">H7F53_15150</name>
</gene>
<feature type="compositionally biased region" description="Basic and acidic residues" evidence="1">
    <location>
        <begin position="459"/>
        <end position="468"/>
    </location>
</feature>
<dbReference type="Proteomes" id="UP000551327">
    <property type="component" value="Unassembled WGS sequence"/>
</dbReference>
<dbReference type="AlphaFoldDB" id="A0A7X1G1W4"/>
<organism evidence="2 3">
    <name type="scientific">Novosphingobium piscinae</name>
    <dbReference type="NCBI Taxonomy" id="1507448"/>
    <lineage>
        <taxon>Bacteria</taxon>
        <taxon>Pseudomonadati</taxon>
        <taxon>Pseudomonadota</taxon>
        <taxon>Alphaproteobacteria</taxon>
        <taxon>Sphingomonadales</taxon>
        <taxon>Sphingomonadaceae</taxon>
        <taxon>Novosphingobium</taxon>
    </lineage>
</organism>